<dbReference type="GO" id="GO:0046872">
    <property type="term" value="F:metal ion binding"/>
    <property type="evidence" value="ECO:0007669"/>
    <property type="project" value="UniProtKB-KW"/>
</dbReference>
<keyword evidence="5 6" id="KW-0482">Metalloprotease</keyword>
<dbReference type="Gene3D" id="3.30.2010.10">
    <property type="entry name" value="Metalloproteases ('zincins'), catalytic domain"/>
    <property type="match status" value="1"/>
</dbReference>
<accession>A0AAN7QR52</accession>
<evidence type="ECO:0000256" key="4">
    <source>
        <dbReference type="ARBA" id="ARBA00022833"/>
    </source>
</evidence>
<dbReference type="AlphaFoldDB" id="A0AAN7QR52"/>
<evidence type="ECO:0000313" key="8">
    <source>
        <dbReference type="EMBL" id="KAK4774406.1"/>
    </source>
</evidence>
<sequence length="185" mass="21023">MVSASKVRAQITRGASSSGSQRVKSSVCRAAAVVFRDLDADDFRRFDKQSTPNMMLLVRFEIFCDTEGHTRLERSREGSVSIKEIQGIESSLSFVVVHTCLMELLTRKELQVVLAHELGSLKCDRCVWLTFANIITLEIILYQHLFIAQSLEEKLFRWLRAAEFTCDLVALLVAEDPKVHLLEFT</sequence>
<dbReference type="EMBL" id="JAXQNO010000019">
    <property type="protein sequence ID" value="KAK4774406.1"/>
    <property type="molecule type" value="Genomic_DNA"/>
</dbReference>
<gene>
    <name evidence="8" type="ORF">SAY86_009341</name>
</gene>
<keyword evidence="1 6" id="KW-0645">Protease</keyword>
<dbReference type="Pfam" id="PF01435">
    <property type="entry name" value="Peptidase_M48"/>
    <property type="match status" value="1"/>
</dbReference>
<proteinExistence type="inferred from homology"/>
<comment type="cofactor">
    <cofactor evidence="6">
        <name>Zn(2+)</name>
        <dbReference type="ChEBI" id="CHEBI:29105"/>
    </cofactor>
    <text evidence="6">Binds 1 zinc ion per subunit.</text>
</comment>
<evidence type="ECO:0000256" key="1">
    <source>
        <dbReference type="ARBA" id="ARBA00022670"/>
    </source>
</evidence>
<evidence type="ECO:0000259" key="7">
    <source>
        <dbReference type="Pfam" id="PF01435"/>
    </source>
</evidence>
<comment type="caution">
    <text evidence="8">The sequence shown here is derived from an EMBL/GenBank/DDBJ whole genome shotgun (WGS) entry which is preliminary data.</text>
</comment>
<dbReference type="GO" id="GO:0004222">
    <property type="term" value="F:metalloendopeptidase activity"/>
    <property type="evidence" value="ECO:0007669"/>
    <property type="project" value="InterPro"/>
</dbReference>
<comment type="similarity">
    <text evidence="6">Belongs to the peptidase M48 family.</text>
</comment>
<dbReference type="GO" id="GO:0006508">
    <property type="term" value="P:proteolysis"/>
    <property type="evidence" value="ECO:0007669"/>
    <property type="project" value="UniProtKB-KW"/>
</dbReference>
<organism evidence="8 9">
    <name type="scientific">Trapa natans</name>
    <name type="common">Water chestnut</name>
    <dbReference type="NCBI Taxonomy" id="22666"/>
    <lineage>
        <taxon>Eukaryota</taxon>
        <taxon>Viridiplantae</taxon>
        <taxon>Streptophyta</taxon>
        <taxon>Embryophyta</taxon>
        <taxon>Tracheophyta</taxon>
        <taxon>Spermatophyta</taxon>
        <taxon>Magnoliopsida</taxon>
        <taxon>eudicotyledons</taxon>
        <taxon>Gunneridae</taxon>
        <taxon>Pentapetalae</taxon>
        <taxon>rosids</taxon>
        <taxon>malvids</taxon>
        <taxon>Myrtales</taxon>
        <taxon>Lythraceae</taxon>
        <taxon>Trapa</taxon>
    </lineage>
</organism>
<evidence type="ECO:0000256" key="6">
    <source>
        <dbReference type="RuleBase" id="RU003983"/>
    </source>
</evidence>
<dbReference type="Proteomes" id="UP001346149">
    <property type="component" value="Unassembled WGS sequence"/>
</dbReference>
<keyword evidence="3 6" id="KW-0378">Hydrolase</keyword>
<keyword evidence="9" id="KW-1185">Reference proteome</keyword>
<evidence type="ECO:0000256" key="2">
    <source>
        <dbReference type="ARBA" id="ARBA00022723"/>
    </source>
</evidence>
<keyword evidence="4 6" id="KW-0862">Zinc</keyword>
<dbReference type="PANTHER" id="PTHR10120">
    <property type="entry name" value="CAAX PRENYL PROTEASE 1"/>
    <property type="match status" value="1"/>
</dbReference>
<keyword evidence="2" id="KW-0479">Metal-binding</keyword>
<name>A0AAN7QR52_TRANT</name>
<evidence type="ECO:0000256" key="5">
    <source>
        <dbReference type="ARBA" id="ARBA00023049"/>
    </source>
</evidence>
<dbReference type="InterPro" id="IPR001915">
    <property type="entry name" value="Peptidase_M48"/>
</dbReference>
<evidence type="ECO:0000256" key="3">
    <source>
        <dbReference type="ARBA" id="ARBA00022801"/>
    </source>
</evidence>
<protein>
    <recommendedName>
        <fullName evidence="7">Peptidase M48 domain-containing protein</fullName>
    </recommendedName>
</protein>
<reference evidence="8 9" key="1">
    <citation type="journal article" date="2023" name="Hortic Res">
        <title>Pangenome of water caltrop reveals structural variations and asymmetric subgenome divergence after allopolyploidization.</title>
        <authorList>
            <person name="Zhang X."/>
            <person name="Chen Y."/>
            <person name="Wang L."/>
            <person name="Yuan Y."/>
            <person name="Fang M."/>
            <person name="Shi L."/>
            <person name="Lu R."/>
            <person name="Comes H.P."/>
            <person name="Ma Y."/>
            <person name="Chen Y."/>
            <person name="Huang G."/>
            <person name="Zhou Y."/>
            <person name="Zheng Z."/>
            <person name="Qiu Y."/>
        </authorList>
    </citation>
    <scope>NUCLEOTIDE SEQUENCE [LARGE SCALE GENOMIC DNA]</scope>
    <source>
        <strain evidence="8">F231</strain>
    </source>
</reference>
<evidence type="ECO:0000313" key="9">
    <source>
        <dbReference type="Proteomes" id="UP001346149"/>
    </source>
</evidence>
<feature type="domain" description="Peptidase M48" evidence="7">
    <location>
        <begin position="91"/>
        <end position="135"/>
    </location>
</feature>